<keyword evidence="2" id="KW-1133">Transmembrane helix</keyword>
<evidence type="ECO:0000313" key="5">
    <source>
        <dbReference type="Proteomes" id="UP000293952"/>
    </source>
</evidence>
<keyword evidence="5" id="KW-1185">Reference proteome</keyword>
<dbReference type="PANTHER" id="PTHR44103">
    <property type="entry name" value="PROPROTEIN CONVERTASE P"/>
    <property type="match status" value="1"/>
</dbReference>
<accession>A0A4Q4KKI4</accession>
<organism evidence="4 5">
    <name type="scientific">Brumimicrobium glaciale</name>
    <dbReference type="NCBI Taxonomy" id="200475"/>
    <lineage>
        <taxon>Bacteria</taxon>
        <taxon>Pseudomonadati</taxon>
        <taxon>Bacteroidota</taxon>
        <taxon>Flavobacteriia</taxon>
        <taxon>Flavobacteriales</taxon>
        <taxon>Crocinitomicaceae</taxon>
        <taxon>Brumimicrobium</taxon>
    </lineage>
</organism>
<comment type="caution">
    <text evidence="4">The sequence shown here is derived from an EMBL/GenBank/DDBJ whole genome shotgun (WGS) entry which is preliminary data.</text>
</comment>
<proteinExistence type="predicted"/>
<protein>
    <submittedName>
        <fullName evidence="4">T9SS type A sorting domain-containing protein</fullName>
    </submittedName>
</protein>
<reference evidence="4 5" key="1">
    <citation type="submission" date="2019-02" db="EMBL/GenBank/DDBJ databases">
        <title>Genome sequence of the sea-ice species Brumimicrobium glaciale.</title>
        <authorList>
            <person name="Bowman J.P."/>
        </authorList>
    </citation>
    <scope>NUCLEOTIDE SEQUENCE [LARGE SCALE GENOMIC DNA]</scope>
    <source>
        <strain evidence="4 5">IC156</strain>
    </source>
</reference>
<keyword evidence="2" id="KW-0472">Membrane</keyword>
<dbReference type="SUPFAM" id="SSF69318">
    <property type="entry name" value="Integrin alpha N-terminal domain"/>
    <property type="match status" value="2"/>
</dbReference>
<dbReference type="AlphaFoldDB" id="A0A4Q4KKI4"/>
<dbReference type="InterPro" id="IPR028994">
    <property type="entry name" value="Integrin_alpha_N"/>
</dbReference>
<dbReference type="PANTHER" id="PTHR44103:SF1">
    <property type="entry name" value="PROPROTEIN CONVERTASE P"/>
    <property type="match status" value="1"/>
</dbReference>
<gene>
    <name evidence="4" type="ORF">ERX46_10645</name>
</gene>
<dbReference type="InterPro" id="IPR026444">
    <property type="entry name" value="Secre_tail"/>
</dbReference>
<keyword evidence="2" id="KW-0812">Transmembrane</keyword>
<dbReference type="Gene3D" id="2.130.10.130">
    <property type="entry name" value="Integrin alpha, N-terminal"/>
    <property type="match status" value="1"/>
</dbReference>
<evidence type="ECO:0000259" key="3">
    <source>
        <dbReference type="Pfam" id="PF18962"/>
    </source>
</evidence>
<feature type="transmembrane region" description="Helical" evidence="2">
    <location>
        <begin position="20"/>
        <end position="41"/>
    </location>
</feature>
<keyword evidence="1" id="KW-0732">Signal</keyword>
<evidence type="ECO:0000256" key="2">
    <source>
        <dbReference type="SAM" id="Phobius"/>
    </source>
</evidence>
<evidence type="ECO:0000256" key="1">
    <source>
        <dbReference type="ARBA" id="ARBA00022729"/>
    </source>
</evidence>
<dbReference type="Proteomes" id="UP000293952">
    <property type="component" value="Unassembled WGS sequence"/>
</dbReference>
<dbReference type="EMBL" id="SETE01000004">
    <property type="protein sequence ID" value="RYM33390.1"/>
    <property type="molecule type" value="Genomic_DNA"/>
</dbReference>
<name>A0A4Q4KKI4_9FLAO</name>
<evidence type="ECO:0000313" key="4">
    <source>
        <dbReference type="EMBL" id="RYM33390.1"/>
    </source>
</evidence>
<dbReference type="NCBIfam" id="TIGR04183">
    <property type="entry name" value="Por_Secre_tail"/>
    <property type="match status" value="1"/>
</dbReference>
<dbReference type="InterPro" id="IPR013517">
    <property type="entry name" value="FG-GAP"/>
</dbReference>
<dbReference type="Pfam" id="PF13517">
    <property type="entry name" value="FG-GAP_3"/>
    <property type="match status" value="2"/>
</dbReference>
<dbReference type="OrthoDB" id="9816120at2"/>
<sequence length="759" mass="84130">MQIYTCSKLYNMKLNTSSLLTLNVFVFLLVNFGFAQFGFIYNDSIQVKKGGNTLDFPWAGGLNHAQFSTIDVNFDGLEDLFIFDRSTNQIRVFKTVVNNGVKSYKYLYNSRDLFPEDIRYRAAMVDFNGDGKKDIFTYGIGGVKVYRNSGDATNGLQWVLEKERLKSIYSNGNYSNLYVSSIDIPAFMDIDGDGDIDVLTFNIGGQQVEYHKNTSMENYGIPDSLEFELIDACWGKFIESDTDNNIQLNSNAGPCDRSSFTETPNGLRHSGSSLLAIDLNNDNAMDLILGDVSHYNLTALTNGALPTDTALMTSMDANFPSNTTPVNLPIFPAPYYVDVNHDGIKDLIIGTNASGGSENLESVWYYKNIGTNENPNFSYVKKNFLQDQMIENGKGAIPVLVDLNNDGLKDLLVGSNFRYLDPSDKVSKIQYFQNTGTVDTPEFTFISDDWLSLSNAGYGLRMHPAFGDIFSDGKVEMVLGTADGSLHLYTKTGNGSEDFVLQQINMTDNLAQPIQVSAFASPQIFDLNDDGLLDLIIGGKSAGLTYYKNTGTPTLPSFELITEDLGNIDMGEQFSPDNYSVPAFLRHDDTTHLFIGNRKGTIYYYGDIDGNLADGDSFTLLSDHYSFIETGAYSAPFIDKIRSDGRYEMFVGTDLGGIWAYIAGTSSDLILTVNDLEQIDEQINIYPNPSSSGLFTIDLGEMDQELNLKVYDNLGQLIKESNQLWSTSHLDLSNAAKGVYTVVFKSSSQFVSTRKIVIH</sequence>
<dbReference type="Pfam" id="PF18962">
    <property type="entry name" value="Por_Secre_tail"/>
    <property type="match status" value="1"/>
</dbReference>
<feature type="domain" description="Secretion system C-terminal sorting" evidence="3">
    <location>
        <begin position="685"/>
        <end position="758"/>
    </location>
</feature>